<evidence type="ECO:0000313" key="5">
    <source>
        <dbReference type="Proteomes" id="UP000321113"/>
    </source>
</evidence>
<dbReference type="Gene3D" id="3.40.50.300">
    <property type="entry name" value="P-loop containing nucleotide triphosphate hydrolases"/>
    <property type="match status" value="1"/>
</dbReference>
<dbReference type="SUPFAM" id="SSF52540">
    <property type="entry name" value="P-loop containing nucleoside triphosphate hydrolases"/>
    <property type="match status" value="1"/>
</dbReference>
<evidence type="ECO:0000259" key="3">
    <source>
        <dbReference type="Pfam" id="PF00437"/>
    </source>
</evidence>
<feature type="domain" description="Bacterial type II secretion system protein E" evidence="3">
    <location>
        <begin position="132"/>
        <end position="410"/>
    </location>
</feature>
<sequence>MFFKRKNINPDFEQKVSSLSSNDVKDNAEETAEDKAPKPSTKQAVSKQKPVTEDIPIEMDKHLKQELDVKHYFHKKLLETLDLGVLSNLEETRAKKELQEAIHQLMNDDKTRPVSLEGRKRIVRQIEDEVFGLGPLEPLLHDKSVSDILVNGPKNVYVERFGKLERTPHTFLDEKHLRNIIDRIVSQVGRRIDEASPMVDARLKDGSRVNAIIQPLAIDGASVSIRRFAVDRLNMDNMLGFNSLSPEMAKFIEAAVRGELNILISGGTGSGKTTTLNIFSSFIPSDKRIVTIEDSAELQLQQPHIIRLETRPANLEGKGEISQRDLVKNSLRMRPDRIVIGEVRGAEAVDMLAAMNTGHDGSLATIHANTPRDALSRVENMFAMAGWNMSAKNLRSQISSAIHMVVQMERQEDGKRRMVSICEINGMEGDIITMSEIFKFQRQGIDEEGNILGDYIATGIVPGCHDALVKRGLDLPFEIFKASSNR</sequence>
<protein>
    <submittedName>
        <fullName evidence="4">Flp pilus assembly protein TadA</fullName>
    </submittedName>
</protein>
<feature type="compositionally biased region" description="Basic and acidic residues" evidence="2">
    <location>
        <begin position="23"/>
        <end position="37"/>
    </location>
</feature>
<dbReference type="PANTHER" id="PTHR30486">
    <property type="entry name" value="TWITCHING MOTILITY PROTEIN PILT"/>
    <property type="match status" value="1"/>
</dbReference>
<organism evidence="4 5">
    <name type="scientific">Vibrio superstes NBRC 103154</name>
    <dbReference type="NCBI Taxonomy" id="1219062"/>
    <lineage>
        <taxon>Bacteria</taxon>
        <taxon>Pseudomonadati</taxon>
        <taxon>Pseudomonadota</taxon>
        <taxon>Gammaproteobacteria</taxon>
        <taxon>Vibrionales</taxon>
        <taxon>Vibrionaceae</taxon>
        <taxon>Vibrio</taxon>
    </lineage>
</organism>
<dbReference type="CDD" id="cd01130">
    <property type="entry name" value="VirB11-like_ATPase"/>
    <property type="match status" value="1"/>
</dbReference>
<dbReference type="InterPro" id="IPR050921">
    <property type="entry name" value="T4SS_GSP_E_ATPase"/>
</dbReference>
<name>A0A511QS67_9VIBR</name>
<dbReference type="AlphaFoldDB" id="A0A511QS67"/>
<gene>
    <name evidence="4" type="ORF">VSU01S_24060</name>
</gene>
<keyword evidence="5" id="KW-1185">Reference proteome</keyword>
<dbReference type="InterPro" id="IPR027417">
    <property type="entry name" value="P-loop_NTPase"/>
</dbReference>
<dbReference type="RefSeq" id="WP_119009818.1">
    <property type="nucleotide sequence ID" value="NZ_BJXK01000009.1"/>
</dbReference>
<comment type="similarity">
    <text evidence="1">Belongs to the GSP E family.</text>
</comment>
<comment type="caution">
    <text evidence="4">The sequence shown here is derived from an EMBL/GenBank/DDBJ whole genome shotgun (WGS) entry which is preliminary data.</text>
</comment>
<feature type="region of interest" description="Disordered" evidence="2">
    <location>
        <begin position="1"/>
        <end position="49"/>
    </location>
</feature>
<dbReference type="InterPro" id="IPR001482">
    <property type="entry name" value="T2SS/T4SS_dom"/>
</dbReference>
<dbReference type="GO" id="GO:0016887">
    <property type="term" value="F:ATP hydrolysis activity"/>
    <property type="evidence" value="ECO:0007669"/>
    <property type="project" value="InterPro"/>
</dbReference>
<evidence type="ECO:0000256" key="2">
    <source>
        <dbReference type="SAM" id="MobiDB-lite"/>
    </source>
</evidence>
<accession>A0A511QS67</accession>
<evidence type="ECO:0000256" key="1">
    <source>
        <dbReference type="ARBA" id="ARBA00006611"/>
    </source>
</evidence>
<dbReference type="PANTHER" id="PTHR30486:SF15">
    <property type="entry name" value="TYPE II_IV SECRETION SYSTEM ATPASE"/>
    <property type="match status" value="1"/>
</dbReference>
<dbReference type="EMBL" id="BJXK01000009">
    <property type="protein sequence ID" value="GEM80161.1"/>
    <property type="molecule type" value="Genomic_DNA"/>
</dbReference>
<dbReference type="Proteomes" id="UP000321113">
    <property type="component" value="Unassembled WGS sequence"/>
</dbReference>
<dbReference type="OrthoDB" id="9810761at2"/>
<proteinExistence type="inferred from homology"/>
<evidence type="ECO:0000313" key="4">
    <source>
        <dbReference type="EMBL" id="GEM80161.1"/>
    </source>
</evidence>
<reference evidence="4 5" key="1">
    <citation type="submission" date="2019-07" db="EMBL/GenBank/DDBJ databases">
        <title>Whole genome shotgun sequence of Vibrio superstes NBRC 103154.</title>
        <authorList>
            <person name="Hosoyama A."/>
            <person name="Uohara A."/>
            <person name="Ohji S."/>
            <person name="Ichikawa N."/>
        </authorList>
    </citation>
    <scope>NUCLEOTIDE SEQUENCE [LARGE SCALE GENOMIC DNA]</scope>
    <source>
        <strain evidence="4 5">NBRC 103154</strain>
    </source>
</reference>
<dbReference type="Pfam" id="PF00437">
    <property type="entry name" value="T2SSE"/>
    <property type="match status" value="1"/>
</dbReference>
<dbReference type="Gene3D" id="3.30.450.380">
    <property type="match status" value="1"/>
</dbReference>